<dbReference type="Pfam" id="PF03392">
    <property type="entry name" value="OS-D"/>
    <property type="match status" value="1"/>
</dbReference>
<gene>
    <name evidence="2" type="primary">CSP3</name>
</gene>
<accession>A0A3G2LGF1</accession>
<organism evidence="2">
    <name type="scientific">Oedaleus infernalis</name>
    <dbReference type="NCBI Taxonomy" id="267432"/>
    <lineage>
        <taxon>Eukaryota</taxon>
        <taxon>Metazoa</taxon>
        <taxon>Ecdysozoa</taxon>
        <taxon>Arthropoda</taxon>
        <taxon>Hexapoda</taxon>
        <taxon>Insecta</taxon>
        <taxon>Pterygota</taxon>
        <taxon>Neoptera</taxon>
        <taxon>Polyneoptera</taxon>
        <taxon>Orthoptera</taxon>
        <taxon>Caelifera</taxon>
        <taxon>Acrididea</taxon>
        <taxon>Acridomorpha</taxon>
        <taxon>Acridoidea</taxon>
        <taxon>Acrididae</taxon>
        <taxon>Oedipodinae</taxon>
        <taxon>Oedaleus</taxon>
    </lineage>
</organism>
<protein>
    <submittedName>
        <fullName evidence="2">Chemosensory protein 3</fullName>
    </submittedName>
</protein>
<dbReference type="InterPro" id="IPR036682">
    <property type="entry name" value="OS_D_A10/PebIII_sf"/>
</dbReference>
<dbReference type="AlphaFoldDB" id="A0A3G2LGF1"/>
<evidence type="ECO:0000256" key="1">
    <source>
        <dbReference type="SAM" id="SignalP"/>
    </source>
</evidence>
<dbReference type="InterPro" id="IPR005055">
    <property type="entry name" value="A10/PebIII"/>
</dbReference>
<name>A0A3G2LGF1_9ORTH</name>
<feature type="chain" id="PRO_5018300077" evidence="1">
    <location>
        <begin position="20"/>
        <end position="129"/>
    </location>
</feature>
<sequence>MRATVTALVAALAAAAVLASGGRFKHLHRLRGDGDQAAIRCLLSDANDGCTEALTELKGNLHIVASSNCGVCTEDERENVIGYFKDLFIRNPKWAQKIQDKYDPTGEFRRKHGAVWRKKGIPVYDLATV</sequence>
<proteinExistence type="evidence at transcript level"/>
<feature type="signal peptide" evidence="1">
    <location>
        <begin position="1"/>
        <end position="19"/>
    </location>
</feature>
<dbReference type="SUPFAM" id="SSF100910">
    <property type="entry name" value="Chemosensory protein Csp2"/>
    <property type="match status" value="1"/>
</dbReference>
<keyword evidence="1" id="KW-0732">Signal</keyword>
<reference evidence="2" key="1">
    <citation type="submission" date="2018-06" db="EMBL/GenBank/DDBJ databases">
        <title>Transcriptome analysis and expression profiles of olfactory relative protein genes in Oedaleus infernalis.</title>
        <authorList>
            <person name="Zhang Y."/>
            <person name="Pang B."/>
        </authorList>
    </citation>
    <scope>NUCLEOTIDE SEQUENCE</scope>
</reference>
<dbReference type="EMBL" id="MH568699">
    <property type="protein sequence ID" value="AYN71352.1"/>
    <property type="molecule type" value="mRNA"/>
</dbReference>
<dbReference type="Gene3D" id="1.10.2080.10">
    <property type="entry name" value="Insect odorant-binding protein A10/Ejaculatory bulb-specific protein 3"/>
    <property type="match status" value="1"/>
</dbReference>
<evidence type="ECO:0000313" key="2">
    <source>
        <dbReference type="EMBL" id="AYN71352.1"/>
    </source>
</evidence>